<gene>
    <name evidence="4" type="ORF">HPB48_011541</name>
</gene>
<keyword evidence="1" id="KW-0862">Zinc</keyword>
<dbReference type="GO" id="GO:0003723">
    <property type="term" value="F:RNA binding"/>
    <property type="evidence" value="ECO:0007669"/>
    <property type="project" value="InterPro"/>
</dbReference>
<keyword evidence="1" id="KW-0863">Zinc-finger</keyword>
<sequence>MAAQDARLRPFTFYARLPKGVTNVELTKILVQKFSRQELSGVQDFGAGRFEIFFKTKSAVERFLNNPVLTVREQDVRFDYRGSQAKAIRVLHYPNDQPDEALCRALGSFGQVHSCSKESVSGFPGVWSGVRRMRVDMSRAVPNLVAVGRFTVQCEYEGVVRLCIRCGLPGHYAAACTTPKCKRCDRFGHEQCEAPCTKCAGDHAVSECTFRSFAMVTQQPPPPVGAVGTPAAPVQQGSSSSTQASGAGSMQSEGDGGRSESLRAVQEKQLAASPSEQSAPDVVAAAQDQAVEELVEMMQPVEEAPKSARRKRPRQKRKSHTLPAGASANDGSEDELSRSSRDTPKEKRAAVCSNESSGDEGSSSSEEMSADSYSSESEVVNDNPVSPESSSQGSIYISLPAD</sequence>
<evidence type="ECO:0000259" key="3">
    <source>
        <dbReference type="PROSITE" id="PS50158"/>
    </source>
</evidence>
<protein>
    <recommendedName>
        <fullName evidence="3">CCHC-type domain-containing protein</fullName>
    </recommendedName>
</protein>
<name>A0A9J6FYT1_HAELO</name>
<dbReference type="PANTHER" id="PTHR22639:SF3">
    <property type="entry name" value="ZINC FINGER CCHC DOMAIN-CONTAINING PROTEIN 3"/>
    <property type="match status" value="1"/>
</dbReference>
<feature type="compositionally biased region" description="Low complexity" evidence="2">
    <location>
        <begin position="225"/>
        <end position="252"/>
    </location>
</feature>
<keyword evidence="5" id="KW-1185">Reference proteome</keyword>
<dbReference type="AlphaFoldDB" id="A0A9J6FYT1"/>
<keyword evidence="1" id="KW-0479">Metal-binding</keyword>
<dbReference type="InterPro" id="IPR001878">
    <property type="entry name" value="Znf_CCHC"/>
</dbReference>
<reference evidence="4 5" key="1">
    <citation type="journal article" date="2020" name="Cell">
        <title>Large-Scale Comparative Analyses of Tick Genomes Elucidate Their Genetic Diversity and Vector Capacities.</title>
        <authorList>
            <consortium name="Tick Genome and Microbiome Consortium (TIGMIC)"/>
            <person name="Jia N."/>
            <person name="Wang J."/>
            <person name="Shi W."/>
            <person name="Du L."/>
            <person name="Sun Y."/>
            <person name="Zhan W."/>
            <person name="Jiang J.F."/>
            <person name="Wang Q."/>
            <person name="Zhang B."/>
            <person name="Ji P."/>
            <person name="Bell-Sakyi L."/>
            <person name="Cui X.M."/>
            <person name="Yuan T.T."/>
            <person name="Jiang B.G."/>
            <person name="Yang W.F."/>
            <person name="Lam T.T."/>
            <person name="Chang Q.C."/>
            <person name="Ding S.J."/>
            <person name="Wang X.J."/>
            <person name="Zhu J.G."/>
            <person name="Ruan X.D."/>
            <person name="Zhao L."/>
            <person name="Wei J.T."/>
            <person name="Ye R.Z."/>
            <person name="Que T.C."/>
            <person name="Du C.H."/>
            <person name="Zhou Y.H."/>
            <person name="Cheng J.X."/>
            <person name="Dai P.F."/>
            <person name="Guo W.B."/>
            <person name="Han X.H."/>
            <person name="Huang E.J."/>
            <person name="Li L.F."/>
            <person name="Wei W."/>
            <person name="Gao Y.C."/>
            <person name="Liu J.Z."/>
            <person name="Shao H.Z."/>
            <person name="Wang X."/>
            <person name="Wang C.C."/>
            <person name="Yang T.C."/>
            <person name="Huo Q.B."/>
            <person name="Li W."/>
            <person name="Chen H.Y."/>
            <person name="Chen S.E."/>
            <person name="Zhou L.G."/>
            <person name="Ni X.B."/>
            <person name="Tian J.H."/>
            <person name="Sheng Y."/>
            <person name="Liu T."/>
            <person name="Pan Y.S."/>
            <person name="Xia L.Y."/>
            <person name="Li J."/>
            <person name="Zhao F."/>
            <person name="Cao W.C."/>
        </authorList>
    </citation>
    <scope>NUCLEOTIDE SEQUENCE [LARGE SCALE GENOMIC DNA]</scope>
    <source>
        <strain evidence="4">HaeL-2018</strain>
    </source>
</reference>
<dbReference type="OMA" id="EMMQPVE"/>
<dbReference type="InterPro" id="IPR042509">
    <property type="entry name" value="ZCCHC3"/>
</dbReference>
<evidence type="ECO:0000256" key="1">
    <source>
        <dbReference type="PROSITE-ProRule" id="PRU00047"/>
    </source>
</evidence>
<proteinExistence type="predicted"/>
<feature type="region of interest" description="Disordered" evidence="2">
    <location>
        <begin position="221"/>
        <end position="284"/>
    </location>
</feature>
<feature type="compositionally biased region" description="Basic and acidic residues" evidence="2">
    <location>
        <begin position="335"/>
        <end position="349"/>
    </location>
</feature>
<organism evidence="4 5">
    <name type="scientific">Haemaphysalis longicornis</name>
    <name type="common">Bush tick</name>
    <dbReference type="NCBI Taxonomy" id="44386"/>
    <lineage>
        <taxon>Eukaryota</taxon>
        <taxon>Metazoa</taxon>
        <taxon>Ecdysozoa</taxon>
        <taxon>Arthropoda</taxon>
        <taxon>Chelicerata</taxon>
        <taxon>Arachnida</taxon>
        <taxon>Acari</taxon>
        <taxon>Parasitiformes</taxon>
        <taxon>Ixodida</taxon>
        <taxon>Ixodoidea</taxon>
        <taxon>Ixodidae</taxon>
        <taxon>Haemaphysalinae</taxon>
        <taxon>Haemaphysalis</taxon>
    </lineage>
</organism>
<evidence type="ECO:0000256" key="2">
    <source>
        <dbReference type="SAM" id="MobiDB-lite"/>
    </source>
</evidence>
<feature type="compositionally biased region" description="Basic residues" evidence="2">
    <location>
        <begin position="307"/>
        <end position="320"/>
    </location>
</feature>
<dbReference type="GO" id="GO:0003690">
    <property type="term" value="F:double-stranded DNA binding"/>
    <property type="evidence" value="ECO:0007669"/>
    <property type="project" value="InterPro"/>
</dbReference>
<accession>A0A9J6FYT1</accession>
<feature type="compositionally biased region" description="Polar residues" evidence="2">
    <location>
        <begin position="383"/>
        <end position="395"/>
    </location>
</feature>
<dbReference type="GO" id="GO:0008270">
    <property type="term" value="F:zinc ion binding"/>
    <property type="evidence" value="ECO:0007669"/>
    <property type="project" value="UniProtKB-KW"/>
</dbReference>
<feature type="domain" description="CCHC-type" evidence="3">
    <location>
        <begin position="163"/>
        <end position="176"/>
    </location>
</feature>
<comment type="caution">
    <text evidence="4">The sequence shown here is derived from an EMBL/GenBank/DDBJ whole genome shotgun (WGS) entry which is preliminary data.</text>
</comment>
<feature type="compositionally biased region" description="Low complexity" evidence="2">
    <location>
        <begin position="353"/>
        <end position="378"/>
    </location>
</feature>
<dbReference type="SMR" id="A0A9J6FYT1"/>
<dbReference type="GO" id="GO:0002218">
    <property type="term" value="P:activation of innate immune response"/>
    <property type="evidence" value="ECO:0007669"/>
    <property type="project" value="InterPro"/>
</dbReference>
<dbReference type="OrthoDB" id="10064617at2759"/>
<evidence type="ECO:0000313" key="5">
    <source>
        <dbReference type="Proteomes" id="UP000821853"/>
    </source>
</evidence>
<dbReference type="PROSITE" id="PS50158">
    <property type="entry name" value="ZF_CCHC"/>
    <property type="match status" value="1"/>
</dbReference>
<dbReference type="EMBL" id="JABSTR010000004">
    <property type="protein sequence ID" value="KAH9368221.1"/>
    <property type="molecule type" value="Genomic_DNA"/>
</dbReference>
<evidence type="ECO:0000313" key="4">
    <source>
        <dbReference type="EMBL" id="KAH9368221.1"/>
    </source>
</evidence>
<dbReference type="Proteomes" id="UP000821853">
    <property type="component" value="Chromosome 2"/>
</dbReference>
<dbReference type="PANTHER" id="PTHR22639">
    <property type="entry name" value="GAG-RELATED PROTEIN"/>
    <property type="match status" value="1"/>
</dbReference>
<feature type="region of interest" description="Disordered" evidence="2">
    <location>
        <begin position="298"/>
        <end position="402"/>
    </location>
</feature>
<dbReference type="VEuPathDB" id="VectorBase:HLOH_054023"/>